<name>A0AA38GKH6_TAXCH</name>
<keyword evidence="3 4" id="KW-0964">Secreted</keyword>
<reference evidence="5 6" key="1">
    <citation type="journal article" date="2021" name="Nat. Plants">
        <title>The Taxus genome provides insights into paclitaxel biosynthesis.</title>
        <authorList>
            <person name="Xiong X."/>
            <person name="Gou J."/>
            <person name="Liao Q."/>
            <person name="Li Y."/>
            <person name="Zhou Q."/>
            <person name="Bi G."/>
            <person name="Li C."/>
            <person name="Du R."/>
            <person name="Wang X."/>
            <person name="Sun T."/>
            <person name="Guo L."/>
            <person name="Liang H."/>
            <person name="Lu P."/>
            <person name="Wu Y."/>
            <person name="Zhang Z."/>
            <person name="Ro D.K."/>
            <person name="Shang Y."/>
            <person name="Huang S."/>
            <person name="Yan J."/>
        </authorList>
    </citation>
    <scope>NUCLEOTIDE SEQUENCE [LARGE SCALE GENOMIC DNA]</scope>
    <source>
        <strain evidence="5">Ta-2019</strain>
    </source>
</reference>
<evidence type="ECO:0000256" key="3">
    <source>
        <dbReference type="ARBA" id="ARBA00022525"/>
    </source>
</evidence>
<comment type="subunit">
    <text evidence="2 4">Homodimer.</text>
</comment>
<evidence type="ECO:0000256" key="4">
    <source>
        <dbReference type="RuleBase" id="RU363099"/>
    </source>
</evidence>
<feature type="non-terminal residue" evidence="5">
    <location>
        <position position="167"/>
    </location>
</feature>
<accession>A0AA38GKH6</accession>
<comment type="caution">
    <text evidence="5">The sequence shown here is derived from an EMBL/GenBank/DDBJ whole genome shotgun (WGS) entry which is preliminary data.</text>
</comment>
<dbReference type="OMA" id="WHGEYAL"/>
<dbReference type="Gene3D" id="2.40.480.10">
    <property type="entry name" value="Allene oxide cyclase-like"/>
    <property type="match status" value="1"/>
</dbReference>
<evidence type="ECO:0000256" key="1">
    <source>
        <dbReference type="ARBA" id="ARBA00010746"/>
    </source>
</evidence>
<dbReference type="InterPro" id="IPR004265">
    <property type="entry name" value="Dirigent"/>
</dbReference>
<keyword evidence="6" id="KW-1185">Reference proteome</keyword>
<comment type="subcellular location">
    <subcellularLocation>
        <location evidence="4">Secreted</location>
        <location evidence="4">Extracellular space</location>
        <location evidence="4">Apoplast</location>
    </subcellularLocation>
</comment>
<dbReference type="EMBL" id="JAHRHJ020000003">
    <property type="protein sequence ID" value="KAH9323279.1"/>
    <property type="molecule type" value="Genomic_DNA"/>
</dbReference>
<comment type="similarity">
    <text evidence="1 4">Belongs to the plant dirigent protein family.</text>
</comment>
<protein>
    <recommendedName>
        <fullName evidence="4">Dirigent protein</fullName>
    </recommendedName>
</protein>
<dbReference type="PANTHER" id="PTHR21495">
    <property type="entry name" value="NUCLEOPORIN-RELATED"/>
    <property type="match status" value="1"/>
</dbReference>
<keyword evidence="4" id="KW-0052">Apoplast</keyword>
<dbReference type="InterPro" id="IPR044859">
    <property type="entry name" value="Allene_oxi_cyc_Dirigent"/>
</dbReference>
<dbReference type="GO" id="GO:0048046">
    <property type="term" value="C:apoplast"/>
    <property type="evidence" value="ECO:0007669"/>
    <property type="project" value="UniProtKB-SubCell"/>
</dbReference>
<sequence>MASKSSLISLLLVVPIFFFAIYSPACVREVVDVFLNLGEEKMVFYVQETATGPNATVTTVAGVNGTSSNLSGFGSVFVIDDPVTQGSDNTSKILGRLQGLEGNSGRYGGPNYHMVSSIIFENGAGSLEIHGTIRTPLAVRELAVVGGTGQFRYARGYVLVEVVSFDA</sequence>
<comment type="function">
    <text evidence="4">Dirigent proteins impart stereoselectivity on the phenoxy radical-coupling reaction, yielding optically active lignans from two molecules of coniferyl alcohol in the biosynthesis of lignans, flavonolignans, and alkaloids and thus plays a central role in plant secondary metabolism.</text>
</comment>
<proteinExistence type="inferred from homology"/>
<gene>
    <name evidence="5" type="ORF">KI387_017918</name>
</gene>
<dbReference type="AlphaFoldDB" id="A0AA38GKH6"/>
<evidence type="ECO:0000256" key="2">
    <source>
        <dbReference type="ARBA" id="ARBA00011738"/>
    </source>
</evidence>
<feature type="signal peptide" evidence="4">
    <location>
        <begin position="1"/>
        <end position="27"/>
    </location>
</feature>
<evidence type="ECO:0000313" key="5">
    <source>
        <dbReference type="EMBL" id="KAH9323279.1"/>
    </source>
</evidence>
<keyword evidence="4" id="KW-0732">Signal</keyword>
<dbReference type="GO" id="GO:0009699">
    <property type="term" value="P:phenylpropanoid biosynthetic process"/>
    <property type="evidence" value="ECO:0007669"/>
    <property type="project" value="UniProtKB-ARBA"/>
</dbReference>
<dbReference type="Proteomes" id="UP000824469">
    <property type="component" value="Unassembled WGS sequence"/>
</dbReference>
<organism evidence="5 6">
    <name type="scientific">Taxus chinensis</name>
    <name type="common">Chinese yew</name>
    <name type="synonym">Taxus wallichiana var. chinensis</name>
    <dbReference type="NCBI Taxonomy" id="29808"/>
    <lineage>
        <taxon>Eukaryota</taxon>
        <taxon>Viridiplantae</taxon>
        <taxon>Streptophyta</taxon>
        <taxon>Embryophyta</taxon>
        <taxon>Tracheophyta</taxon>
        <taxon>Spermatophyta</taxon>
        <taxon>Pinopsida</taxon>
        <taxon>Pinidae</taxon>
        <taxon>Conifers II</taxon>
        <taxon>Cupressales</taxon>
        <taxon>Taxaceae</taxon>
        <taxon>Taxus</taxon>
    </lineage>
</organism>
<feature type="chain" id="PRO_5041482798" description="Dirigent protein" evidence="4">
    <location>
        <begin position="28"/>
        <end position="167"/>
    </location>
</feature>
<dbReference type="Pfam" id="PF03018">
    <property type="entry name" value="Dirigent"/>
    <property type="match status" value="1"/>
</dbReference>
<evidence type="ECO:0000313" key="6">
    <source>
        <dbReference type="Proteomes" id="UP000824469"/>
    </source>
</evidence>